<feature type="region of interest" description="Disordered" evidence="6">
    <location>
        <begin position="39"/>
        <end position="148"/>
    </location>
</feature>
<keyword evidence="5" id="KW-0805">Transcription regulation</keyword>
<dbReference type="GeneID" id="77731107"/>
<evidence type="ECO:0000256" key="1">
    <source>
        <dbReference type="ARBA" id="ARBA00004123"/>
    </source>
</evidence>
<evidence type="ECO:0000256" key="4">
    <source>
        <dbReference type="ARBA" id="ARBA00023242"/>
    </source>
</evidence>
<dbReference type="GO" id="GO:0005634">
    <property type="term" value="C:nucleus"/>
    <property type="evidence" value="ECO:0007669"/>
    <property type="project" value="UniProtKB-SubCell"/>
</dbReference>
<accession>A0AA38HFB2</accession>
<gene>
    <name evidence="7" type="ORF">MKK02DRAFT_42249</name>
</gene>
<dbReference type="Proteomes" id="UP001164286">
    <property type="component" value="Unassembled WGS sequence"/>
</dbReference>
<dbReference type="EMBL" id="JAKWFO010000003">
    <property type="protein sequence ID" value="KAI9637869.1"/>
    <property type="molecule type" value="Genomic_DNA"/>
</dbReference>
<evidence type="ECO:0000256" key="3">
    <source>
        <dbReference type="ARBA" id="ARBA00022833"/>
    </source>
</evidence>
<feature type="compositionally biased region" description="Acidic residues" evidence="6">
    <location>
        <begin position="71"/>
        <end position="93"/>
    </location>
</feature>
<name>A0AA38HFB2_9TREE</name>
<comment type="function">
    <text evidence="5">Transcription elongation factor implicated in the maintenance of proper chromatin structure in actively transcribed regions.</text>
</comment>
<comment type="subcellular location">
    <subcellularLocation>
        <location evidence="1 5">Nucleus</location>
    </subcellularLocation>
</comment>
<keyword evidence="3 5" id="KW-0862">Zinc</keyword>
<evidence type="ECO:0000313" key="8">
    <source>
        <dbReference type="Proteomes" id="UP001164286"/>
    </source>
</evidence>
<dbReference type="GO" id="GO:0008270">
    <property type="term" value="F:zinc ion binding"/>
    <property type="evidence" value="ECO:0007669"/>
    <property type="project" value="UniProtKB-KW"/>
</dbReference>
<evidence type="ECO:0000256" key="2">
    <source>
        <dbReference type="ARBA" id="ARBA00009730"/>
    </source>
</evidence>
<dbReference type="AlphaFoldDB" id="A0AA38HFB2"/>
<evidence type="ECO:0000256" key="5">
    <source>
        <dbReference type="RuleBase" id="RU364033"/>
    </source>
</evidence>
<comment type="caution">
    <text evidence="7">The sequence shown here is derived from an EMBL/GenBank/DDBJ whole genome shotgun (WGS) entry which is preliminary data.</text>
</comment>
<sequence>MFGSLRCKDCGQTFTTPINNLSAAVDVYADWVDACEEERLKQPPKQRPMRNPDTLSRHGYAGGAQMTMIGNEEEDDLDAEGEIAPGDESDADSLLDPRPAKRQERRRSSGADDDEAEARRRRKDKEREKDRRPGKKPVEVEDDDDEDD</sequence>
<keyword evidence="5" id="KW-0479">Metal-binding</keyword>
<dbReference type="Pfam" id="PF05129">
    <property type="entry name" value="Zn_ribbon_Elf1"/>
    <property type="match status" value="1"/>
</dbReference>
<dbReference type="InterPro" id="IPR038567">
    <property type="entry name" value="T_Elf1_sf"/>
</dbReference>
<keyword evidence="8" id="KW-1185">Reference proteome</keyword>
<feature type="compositionally biased region" description="Basic and acidic residues" evidence="6">
    <location>
        <begin position="125"/>
        <end position="139"/>
    </location>
</feature>
<reference evidence="7" key="1">
    <citation type="journal article" date="2022" name="G3 (Bethesda)">
        <title>High quality genome of the basidiomycete yeast Dioszegia hungarica PDD-24b-2 isolated from cloud water.</title>
        <authorList>
            <person name="Jarrige D."/>
            <person name="Haridas S."/>
            <person name="Bleykasten-Grosshans C."/>
            <person name="Joly M."/>
            <person name="Nadalig T."/>
            <person name="Sancelme M."/>
            <person name="Vuilleumier S."/>
            <person name="Grigoriev I.V."/>
            <person name="Amato P."/>
            <person name="Bringel F."/>
        </authorList>
    </citation>
    <scope>NUCLEOTIDE SEQUENCE</scope>
    <source>
        <strain evidence="7">PDD-24b-2</strain>
    </source>
</reference>
<dbReference type="Gene3D" id="2.20.25.190">
    <property type="match status" value="1"/>
</dbReference>
<comment type="similarity">
    <text evidence="2 5">Belongs to the ELOF1 family.</text>
</comment>
<dbReference type="SUPFAM" id="SSF57783">
    <property type="entry name" value="Zinc beta-ribbon"/>
    <property type="match status" value="1"/>
</dbReference>
<protein>
    <recommendedName>
        <fullName evidence="5">Transcription elongation factor 1 homolog</fullName>
    </recommendedName>
</protein>
<keyword evidence="5" id="KW-0863">Zinc-finger</keyword>
<dbReference type="InterPro" id="IPR007808">
    <property type="entry name" value="Elf1"/>
</dbReference>
<dbReference type="RefSeq" id="XP_052947646.1">
    <property type="nucleotide sequence ID" value="XM_053091902.1"/>
</dbReference>
<evidence type="ECO:0000256" key="6">
    <source>
        <dbReference type="SAM" id="MobiDB-lite"/>
    </source>
</evidence>
<keyword evidence="5" id="KW-0804">Transcription</keyword>
<proteinExistence type="inferred from homology"/>
<evidence type="ECO:0000313" key="7">
    <source>
        <dbReference type="EMBL" id="KAI9637869.1"/>
    </source>
</evidence>
<feature type="compositionally biased region" description="Basic and acidic residues" evidence="6">
    <location>
        <begin position="98"/>
        <end position="110"/>
    </location>
</feature>
<keyword evidence="4 5" id="KW-0539">Nucleus</keyword>
<organism evidence="7 8">
    <name type="scientific">Dioszegia hungarica</name>
    <dbReference type="NCBI Taxonomy" id="4972"/>
    <lineage>
        <taxon>Eukaryota</taxon>
        <taxon>Fungi</taxon>
        <taxon>Dikarya</taxon>
        <taxon>Basidiomycota</taxon>
        <taxon>Agaricomycotina</taxon>
        <taxon>Tremellomycetes</taxon>
        <taxon>Tremellales</taxon>
        <taxon>Bulleribasidiaceae</taxon>
        <taxon>Dioszegia</taxon>
    </lineage>
</organism>